<keyword evidence="2" id="KW-0472">Membrane</keyword>
<accession>A0A026WFR7</accession>
<sequence length="93" mass="10741">MENMKRLSSEYRDRALPPLDLAIWNIEYAVRNPNGSASPVRSQNWMEKNLIDIYAILVLSLVVTLAAVVFVMKILYNYLYKSIASKLCKDKQM</sequence>
<keyword evidence="4" id="KW-1185">Reference proteome</keyword>
<evidence type="ECO:0000313" key="3">
    <source>
        <dbReference type="EMBL" id="EZA54516.1"/>
    </source>
</evidence>
<dbReference type="Proteomes" id="UP000053097">
    <property type="component" value="Unassembled WGS sequence"/>
</dbReference>
<evidence type="ECO:0000256" key="2">
    <source>
        <dbReference type="SAM" id="Phobius"/>
    </source>
</evidence>
<dbReference type="AlphaFoldDB" id="A0A026WFR7"/>
<protein>
    <submittedName>
        <fullName evidence="3">Uncharacterized protein</fullName>
    </submittedName>
</protein>
<keyword evidence="1" id="KW-0808">Transferase</keyword>
<evidence type="ECO:0000256" key="1">
    <source>
        <dbReference type="ARBA" id="ARBA00022679"/>
    </source>
</evidence>
<gene>
    <name evidence="3" type="ORF">X777_05737</name>
</gene>
<name>A0A026WFR7_OOCBI</name>
<evidence type="ECO:0000313" key="4">
    <source>
        <dbReference type="Proteomes" id="UP000053097"/>
    </source>
</evidence>
<keyword evidence="2" id="KW-1133">Transmembrane helix</keyword>
<proteinExistence type="predicted"/>
<organism evidence="3 4">
    <name type="scientific">Ooceraea biroi</name>
    <name type="common">Clonal raider ant</name>
    <name type="synonym">Cerapachys biroi</name>
    <dbReference type="NCBI Taxonomy" id="2015173"/>
    <lineage>
        <taxon>Eukaryota</taxon>
        <taxon>Metazoa</taxon>
        <taxon>Ecdysozoa</taxon>
        <taxon>Arthropoda</taxon>
        <taxon>Hexapoda</taxon>
        <taxon>Insecta</taxon>
        <taxon>Pterygota</taxon>
        <taxon>Neoptera</taxon>
        <taxon>Endopterygota</taxon>
        <taxon>Hymenoptera</taxon>
        <taxon>Apocrita</taxon>
        <taxon>Aculeata</taxon>
        <taxon>Formicoidea</taxon>
        <taxon>Formicidae</taxon>
        <taxon>Dorylinae</taxon>
        <taxon>Ooceraea</taxon>
    </lineage>
</organism>
<dbReference type="Pfam" id="PF00201">
    <property type="entry name" value="UDPGT"/>
    <property type="match status" value="1"/>
</dbReference>
<dbReference type="OrthoDB" id="5835829at2759"/>
<reference evidence="3 4" key="1">
    <citation type="journal article" date="2014" name="Curr. Biol.">
        <title>The genome of the clonal raider ant Cerapachys biroi.</title>
        <authorList>
            <person name="Oxley P.R."/>
            <person name="Ji L."/>
            <person name="Fetter-Pruneda I."/>
            <person name="McKenzie S.K."/>
            <person name="Li C."/>
            <person name="Hu H."/>
            <person name="Zhang G."/>
            <person name="Kronauer D.J."/>
        </authorList>
    </citation>
    <scope>NUCLEOTIDE SEQUENCE [LARGE SCALE GENOMIC DNA]</scope>
</reference>
<keyword evidence="2" id="KW-0812">Transmembrane</keyword>
<dbReference type="GO" id="GO:0008194">
    <property type="term" value="F:UDP-glycosyltransferase activity"/>
    <property type="evidence" value="ECO:0007669"/>
    <property type="project" value="InterPro"/>
</dbReference>
<dbReference type="InterPro" id="IPR002213">
    <property type="entry name" value="UDP_glucos_trans"/>
</dbReference>
<feature type="transmembrane region" description="Helical" evidence="2">
    <location>
        <begin position="53"/>
        <end position="76"/>
    </location>
</feature>
<dbReference type="EMBL" id="KK107243">
    <property type="protein sequence ID" value="EZA54516.1"/>
    <property type="molecule type" value="Genomic_DNA"/>
</dbReference>